<organism evidence="3 4">
    <name type="scientific">Candidatus Francisella endociliophora</name>
    <dbReference type="NCBI Taxonomy" id="653937"/>
    <lineage>
        <taxon>Bacteria</taxon>
        <taxon>Pseudomonadati</taxon>
        <taxon>Pseudomonadota</taxon>
        <taxon>Gammaproteobacteria</taxon>
        <taxon>Thiotrichales</taxon>
        <taxon>Francisellaceae</taxon>
        <taxon>Francisella</taxon>
    </lineage>
</organism>
<sequence>MKKNIFLLAATMLFSAGFSANIDSGSTVQNTKPSDHATPMAMNATPTPMSKEIKEGNIPNIDQPKQQEQLVGSNSNTWTPAYLKVKKFKKCLDVQDYRGWEGYCLPSKQPKKCPDKSWNKLSEMNLIPCAN</sequence>
<protein>
    <submittedName>
        <fullName evidence="3">Uncharacterized protein</fullName>
    </submittedName>
</protein>
<name>A0A097EQ32_9GAMM</name>
<dbReference type="Proteomes" id="UP000029672">
    <property type="component" value="Chromosome"/>
</dbReference>
<accession>A0A097EQ32</accession>
<dbReference type="RefSeq" id="WP_040009737.1">
    <property type="nucleotide sequence ID" value="NZ_CP009574.1"/>
</dbReference>
<evidence type="ECO:0000256" key="2">
    <source>
        <dbReference type="SAM" id="SignalP"/>
    </source>
</evidence>
<keyword evidence="2" id="KW-0732">Signal</keyword>
<proteinExistence type="predicted"/>
<reference evidence="3 4" key="1">
    <citation type="submission" date="2014-10" db="EMBL/GenBank/DDBJ databases">
        <title>Whole genome sequence of Francisella endociliophora strain FSC1006, isolated from a laboratory culture of the marine ciliate Euplotes raikovi.</title>
        <authorList>
            <person name="Granberg M."/>
            <person name="Backman S."/>
            <person name="Lundmark E."/>
            <person name="Nilsson E."/>
            <person name="Karlsson E."/>
            <person name="Thelaus J."/>
            <person name="Ohrman C."/>
            <person name="Larkeryd A."/>
            <person name="Stenberg P."/>
        </authorList>
    </citation>
    <scope>NUCLEOTIDE SEQUENCE [LARGE SCALE GENOMIC DNA]</scope>
    <source>
        <strain evidence="3 4">FSC1006</strain>
    </source>
</reference>
<keyword evidence="4" id="KW-1185">Reference proteome</keyword>
<feature type="chain" id="PRO_5001930234" evidence="2">
    <location>
        <begin position="23"/>
        <end position="131"/>
    </location>
</feature>
<dbReference type="STRING" id="1547445.LO80_06525"/>
<evidence type="ECO:0000256" key="1">
    <source>
        <dbReference type="SAM" id="MobiDB-lite"/>
    </source>
</evidence>
<dbReference type="HOGENOM" id="CLU_1924484_0_0_6"/>
<gene>
    <name evidence="3" type="ORF">LO80_06525</name>
</gene>
<evidence type="ECO:0000313" key="3">
    <source>
        <dbReference type="EMBL" id="AIT09651.1"/>
    </source>
</evidence>
<dbReference type="AlphaFoldDB" id="A0A097EQ32"/>
<dbReference type="KEGG" id="frf:LO80_06525"/>
<feature type="signal peptide" evidence="2">
    <location>
        <begin position="1"/>
        <end position="22"/>
    </location>
</feature>
<dbReference type="EMBL" id="CP009574">
    <property type="protein sequence ID" value="AIT09651.1"/>
    <property type="molecule type" value="Genomic_DNA"/>
</dbReference>
<evidence type="ECO:0000313" key="4">
    <source>
        <dbReference type="Proteomes" id="UP000029672"/>
    </source>
</evidence>
<feature type="region of interest" description="Disordered" evidence="1">
    <location>
        <begin position="29"/>
        <end position="59"/>
    </location>
</feature>